<reference evidence="1" key="1">
    <citation type="journal article" date="2023" name="Access Microbiol">
        <title>De-novo genome assembly for Akanthomyces muscarius, a biocontrol agent of insect agricultural pests.</title>
        <authorList>
            <person name="Erdos Z."/>
            <person name="Studholme D.J."/>
            <person name="Raymond B."/>
            <person name="Sharma M."/>
        </authorList>
    </citation>
    <scope>NUCLEOTIDE SEQUENCE</scope>
    <source>
        <strain evidence="1">Ve6</strain>
    </source>
</reference>
<keyword evidence="2" id="KW-1185">Reference proteome</keyword>
<organism evidence="1 2">
    <name type="scientific">Akanthomyces muscarius</name>
    <name type="common">Entomopathogenic fungus</name>
    <name type="synonym">Lecanicillium muscarium</name>
    <dbReference type="NCBI Taxonomy" id="2231603"/>
    <lineage>
        <taxon>Eukaryota</taxon>
        <taxon>Fungi</taxon>
        <taxon>Dikarya</taxon>
        <taxon>Ascomycota</taxon>
        <taxon>Pezizomycotina</taxon>
        <taxon>Sordariomycetes</taxon>
        <taxon>Hypocreomycetidae</taxon>
        <taxon>Hypocreales</taxon>
        <taxon>Cordycipitaceae</taxon>
        <taxon>Akanthomyces</taxon>
    </lineage>
</organism>
<dbReference type="KEGG" id="amus:LMH87_001646"/>
<accession>A0A9W8UIV4</accession>
<proteinExistence type="predicted"/>
<dbReference type="RefSeq" id="XP_056050039.1">
    <property type="nucleotide sequence ID" value="XM_056192954.1"/>
</dbReference>
<dbReference type="EMBL" id="JAJHUN010000010">
    <property type="protein sequence ID" value="KAJ4147098.1"/>
    <property type="molecule type" value="Genomic_DNA"/>
</dbReference>
<evidence type="ECO:0000313" key="2">
    <source>
        <dbReference type="Proteomes" id="UP001144673"/>
    </source>
</evidence>
<evidence type="ECO:0000313" key="1">
    <source>
        <dbReference type="EMBL" id="KAJ4147098.1"/>
    </source>
</evidence>
<comment type="caution">
    <text evidence="1">The sequence shown here is derived from an EMBL/GenBank/DDBJ whole genome shotgun (WGS) entry which is preliminary data.</text>
</comment>
<dbReference type="Proteomes" id="UP001144673">
    <property type="component" value="Chromosome 3"/>
</dbReference>
<gene>
    <name evidence="1" type="ORF">LMH87_001646</name>
</gene>
<name>A0A9W8UIV4_AKAMU</name>
<sequence>MDDPEVRSRFRETAEAINRLLNDDVRNIAGFLDYDDLNDLSRGLGRIQTVLGDEIGLQMLTNCLLPALRTLASADHDTTRLRNNLNAIFPPVPPPPGETLNFRRRCYSLRCASPLTVLLWSLALELDEWRGIPSLGFDCLLRRAAELNFTGNLPDIVMRVAALHRGRTDHASTDFFGFVEAWEAAHGGERRRVGGARVRFADDDEWETWGEFM</sequence>
<dbReference type="AlphaFoldDB" id="A0A9W8UIV4"/>
<protein>
    <submittedName>
        <fullName evidence="1">Uncharacterized protein</fullName>
    </submittedName>
</protein>
<dbReference type="GeneID" id="80888805"/>